<dbReference type="PATRIC" id="fig|679936.5.peg.3097"/>
<dbReference type="STRING" id="679936.Sulac_3000"/>
<evidence type="ECO:0000256" key="1">
    <source>
        <dbReference type="ARBA" id="ARBA00012710"/>
    </source>
</evidence>
<reference evidence="5 6" key="2">
    <citation type="journal article" date="2012" name="Stand. Genomic Sci.">
        <title>Complete genome sequence of the moderately thermophilic mineral-sulfide-oxidizing firmicute Sulfobacillus acidophilus type strain (NAL(T)).</title>
        <authorList>
            <person name="Anderson I."/>
            <person name="Chertkov O."/>
            <person name="Chen A."/>
            <person name="Saunders E."/>
            <person name="Lapidus A."/>
            <person name="Nolan M."/>
            <person name="Lucas S."/>
            <person name="Hammon N."/>
            <person name="Deshpande S."/>
            <person name="Cheng J.F."/>
            <person name="Han C."/>
            <person name="Tapia R."/>
            <person name="Goodwin L.A."/>
            <person name="Pitluck S."/>
            <person name="Liolios K."/>
            <person name="Pagani I."/>
            <person name="Ivanova N."/>
            <person name="Mikhailova N."/>
            <person name="Pati A."/>
            <person name="Palaniappan K."/>
            <person name="Land M."/>
            <person name="Pan C."/>
            <person name="Rohde M."/>
            <person name="Pukall R."/>
            <person name="Goker M."/>
            <person name="Detter J.C."/>
            <person name="Woyke T."/>
            <person name="Bristow J."/>
            <person name="Eisen J.A."/>
            <person name="Markowitz V."/>
            <person name="Hugenholtz P."/>
            <person name="Kyrpides N.C."/>
            <person name="Klenk H.P."/>
            <person name="Mavromatis K."/>
        </authorList>
    </citation>
    <scope>NUCLEOTIDE SEQUENCE [LARGE SCALE GENOMIC DNA]</scope>
    <source>
        <strain evidence="6">ATCC 700253 / DSM 10332 / NAL</strain>
    </source>
</reference>
<evidence type="ECO:0000313" key="6">
    <source>
        <dbReference type="Proteomes" id="UP000005439"/>
    </source>
</evidence>
<evidence type="ECO:0000256" key="3">
    <source>
        <dbReference type="ARBA" id="ARBA00023033"/>
    </source>
</evidence>
<reference evidence="6" key="1">
    <citation type="submission" date="2011-12" db="EMBL/GenBank/DDBJ databases">
        <title>The complete genome of chromosome of Sulfobacillus acidophilus DSM 10332.</title>
        <authorList>
            <person name="Lucas S."/>
            <person name="Han J."/>
            <person name="Lapidus A."/>
            <person name="Bruce D."/>
            <person name="Goodwin L."/>
            <person name="Pitluck S."/>
            <person name="Peters L."/>
            <person name="Kyrpides N."/>
            <person name="Mavromatis K."/>
            <person name="Ivanova N."/>
            <person name="Mikhailova N."/>
            <person name="Chertkov O."/>
            <person name="Saunders E."/>
            <person name="Detter J.C."/>
            <person name="Tapia R."/>
            <person name="Han C."/>
            <person name="Land M."/>
            <person name="Hauser L."/>
            <person name="Markowitz V."/>
            <person name="Cheng J.-F."/>
            <person name="Hugenholtz P."/>
            <person name="Woyke T."/>
            <person name="Wu D."/>
            <person name="Pukall R."/>
            <person name="Gehrich-Schroeter G."/>
            <person name="Schneider S."/>
            <person name="Klenk H.-P."/>
            <person name="Eisen J.A."/>
        </authorList>
    </citation>
    <scope>NUCLEOTIDE SEQUENCE [LARGE SCALE GENOMIC DNA]</scope>
    <source>
        <strain evidence="6">ATCC 700253 / DSM 10332 / NAL</strain>
    </source>
</reference>
<dbReference type="Gene3D" id="1.10.620.20">
    <property type="entry name" value="Ribonucleotide Reductase, subunit A"/>
    <property type="match status" value="1"/>
</dbReference>
<keyword evidence="2 5" id="KW-0560">Oxidoreductase</keyword>
<dbReference type="KEGG" id="sap:Sulac_3000"/>
<dbReference type="AlphaFoldDB" id="G8U0B8"/>
<accession>G8U0B8</accession>
<evidence type="ECO:0000313" key="5">
    <source>
        <dbReference type="EMBL" id="AEW06460.1"/>
    </source>
</evidence>
<dbReference type="InterPro" id="IPR012078">
    <property type="entry name" value="MP_mOase_hydro"/>
</dbReference>
<protein>
    <recommendedName>
        <fullName evidence="1">propane 2-monooxygenase</fullName>
        <ecNumber evidence="1">1.14.13.227</ecNumber>
    </recommendedName>
</protein>
<evidence type="ECO:0000256" key="2">
    <source>
        <dbReference type="ARBA" id="ARBA00023002"/>
    </source>
</evidence>
<name>G8U0B8_SULAD</name>
<evidence type="ECO:0000256" key="4">
    <source>
        <dbReference type="ARBA" id="ARBA00048941"/>
    </source>
</evidence>
<sequence>MANARLKTWSALSDLRRMPTEYEVVTHRLHYHTEMPFELDPDAPVVAWYRKYRDDMGLSVSDWNRFRDPRAMVYRKYTEHQDDRETFIDVLYEEAESLTLSGEWVAYLAKYLGVLRYLFHGTQMLSAYQAQLAPSSYITNCLIFEAGDEMRKVQRIAYHQALLRKAYPQWAWDGDREVWETDPRLAPLRELIEQLLVTYAWDEAWAAMQLVVKPVIDRLWLVHWATLARLNDGNLLADILSNLYLDTLRHQEWSEALRQFIVDDNPANQDRLNVIRSVWAPRTENAVASLQTVFEEAPVPFDYGTVRADLMQSGQ</sequence>
<comment type="catalytic activity">
    <reaction evidence="4">
        <text>propane + NADH + O2 + H(+) = propan-2-ol + NAD(+) + H2O</text>
        <dbReference type="Rhea" id="RHEA:49992"/>
        <dbReference type="ChEBI" id="CHEBI:15377"/>
        <dbReference type="ChEBI" id="CHEBI:15378"/>
        <dbReference type="ChEBI" id="CHEBI:15379"/>
        <dbReference type="ChEBI" id="CHEBI:17824"/>
        <dbReference type="ChEBI" id="CHEBI:32879"/>
        <dbReference type="ChEBI" id="CHEBI:57540"/>
        <dbReference type="ChEBI" id="CHEBI:57945"/>
        <dbReference type="EC" id="1.14.13.227"/>
    </reaction>
</comment>
<keyword evidence="6" id="KW-1185">Reference proteome</keyword>
<dbReference type="SUPFAM" id="SSF47240">
    <property type="entry name" value="Ferritin-like"/>
    <property type="match status" value="1"/>
</dbReference>
<dbReference type="PIRSF" id="PIRSF000040">
    <property type="entry name" value="MMOH_comp"/>
    <property type="match status" value="1"/>
</dbReference>
<dbReference type="InterPro" id="IPR012348">
    <property type="entry name" value="RNR-like"/>
</dbReference>
<dbReference type="Proteomes" id="UP000005439">
    <property type="component" value="Chromosome"/>
</dbReference>
<dbReference type="InterPro" id="IPR003430">
    <property type="entry name" value="Phenol_Hydrox"/>
</dbReference>
<dbReference type="EC" id="1.14.13.227" evidence="1"/>
<dbReference type="GO" id="GO:0016709">
    <property type="term" value="F:oxidoreductase activity, acting on paired donors, with incorporation or reduction of molecular oxygen, NAD(P)H as one donor, and incorporation of one atom of oxygen"/>
    <property type="evidence" value="ECO:0007669"/>
    <property type="project" value="InterPro"/>
</dbReference>
<keyword evidence="3" id="KW-0503">Monooxygenase</keyword>
<dbReference type="EMBL" id="CP003179">
    <property type="protein sequence ID" value="AEW06460.1"/>
    <property type="molecule type" value="Genomic_DNA"/>
</dbReference>
<dbReference type="Pfam" id="PF02332">
    <property type="entry name" value="Phenol_Hydrox"/>
    <property type="match status" value="1"/>
</dbReference>
<dbReference type="HOGENOM" id="CLU_061948_0_0_9"/>
<gene>
    <name evidence="5" type="ordered locus">Sulac_3000</name>
</gene>
<organism evidence="5 6">
    <name type="scientific">Sulfobacillus acidophilus (strain ATCC 700253 / DSM 10332 / NAL)</name>
    <dbReference type="NCBI Taxonomy" id="679936"/>
    <lineage>
        <taxon>Bacteria</taxon>
        <taxon>Bacillati</taxon>
        <taxon>Bacillota</taxon>
        <taxon>Clostridia</taxon>
        <taxon>Eubacteriales</taxon>
        <taxon>Clostridiales Family XVII. Incertae Sedis</taxon>
        <taxon>Sulfobacillus</taxon>
    </lineage>
</organism>
<proteinExistence type="predicted"/>
<dbReference type="InterPro" id="IPR009078">
    <property type="entry name" value="Ferritin-like_SF"/>
</dbReference>